<dbReference type="Pfam" id="PF00550">
    <property type="entry name" value="PP-binding"/>
    <property type="match status" value="1"/>
</dbReference>
<sequence length="883" mass="96249">LLLQGSGSALSQTVFSTSLNFDLAVYECFAPLTSGGSIEVVKNVLELQHGEHDIGLINTVPSALKALLEVDGLPKSVHTVNVAGEALKRSLVENLFEKTGVQRLCNLYGPSETTTYSSWVAMDREDGFAPHIGKPVGNTQFYLLDEQQQPVPLGVPGEIYIGGAGVARGYLNRDDLTAERFLNDPFSQDASARMYRTGDLGRYLPDGNIEYLGRNDDQVKIRGFRIELGEIDARLAKHPAVHEAVVTAREDIPGDKRLVAYYTLSAEHSSVDITSLRHHLQETLPEYMVPAIYVVLDKLPLTPNGKLDRKALPVPDLGAVISRGYEAPQGETEILIAAIWQELLGVAQVGRHDHFFELGGHSLLAVSLIGRMRQADLRADIRVLFGQPTLSALAAAVGEGHEVQVPANAIQAGCTRITPQLLPLVNLDQAAIDRIVASVPGGAANVQDIYPLAPLQEGILYHHLAARAGDPYVLQAQFAFDDHERLNAFVQALQMVIDRHDILRTGMVWEGLDAPVQVVWRQARLHLEQIDLDPASGDIGAQLHSRFDPRHYRLDVTQAPLMRLAYAEDPLNQRISAMLLFHHMALDHMAMEVVQHEMQAWLLGEAEALSAPVPYRNYVAQARLGVSPADHEAFFHDMLGEVDEPTLPFGLQDVQGDGSDIEEAVQALDVQLDLRLRAQARQLGVSVASLVHLAWAQVLGKVSGRRDVVFGTVLMGRMQGGEGADRALGMFINTLPLRVAVGEQGVRAGVKATHARLTALLGHEHASLALAQRCSGVVAPTPLFSALLNYRHSAVGSVSEQALQAWRGIHTFSSEERTNYPLTLNVDDLGDGFRLNVQAVAGIGAQRICGYMQTALEQFVDALEQSPAVPLDSLSILPADERE</sequence>
<dbReference type="InterPro" id="IPR000873">
    <property type="entry name" value="AMP-dep_synth/lig_dom"/>
</dbReference>
<dbReference type="Pfam" id="PF00501">
    <property type="entry name" value="AMP-binding"/>
    <property type="match status" value="1"/>
</dbReference>
<evidence type="ECO:0000256" key="4">
    <source>
        <dbReference type="ARBA" id="ARBA00022553"/>
    </source>
</evidence>
<evidence type="ECO:0000313" key="7">
    <source>
        <dbReference type="Proteomes" id="UP000539985"/>
    </source>
</evidence>
<evidence type="ECO:0000256" key="1">
    <source>
        <dbReference type="ARBA" id="ARBA00001957"/>
    </source>
</evidence>
<dbReference type="GO" id="GO:0043041">
    <property type="term" value="P:amino acid activation for nonribosomal peptide biosynthetic process"/>
    <property type="evidence" value="ECO:0007669"/>
    <property type="project" value="TreeGrafter"/>
</dbReference>
<name>A0A7Y7XKM9_9PSED</name>
<dbReference type="PANTHER" id="PTHR45527">
    <property type="entry name" value="NONRIBOSOMAL PEPTIDE SYNTHETASE"/>
    <property type="match status" value="1"/>
</dbReference>
<reference evidence="6 7" key="1">
    <citation type="submission" date="2020-04" db="EMBL/GenBank/DDBJ databases">
        <title>Molecular characterization of pseudomonads from Agaricus bisporus reveal novel blotch 2 pathogens in Western Europe.</title>
        <authorList>
            <person name="Taparia T."/>
            <person name="Krijger M."/>
            <person name="Haynes E."/>
            <person name="Elpinstone J.G."/>
            <person name="Noble R."/>
            <person name="Van Der Wolf J."/>
        </authorList>
    </citation>
    <scope>NUCLEOTIDE SEQUENCE [LARGE SCALE GENOMIC DNA]</scope>
    <source>
        <strain evidence="6 7">H7001</strain>
    </source>
</reference>
<dbReference type="InterPro" id="IPR001242">
    <property type="entry name" value="Condensation_dom"/>
</dbReference>
<dbReference type="Pfam" id="PF00668">
    <property type="entry name" value="Condensation"/>
    <property type="match status" value="1"/>
</dbReference>
<dbReference type="CDD" id="cd19544">
    <property type="entry name" value="E-C_NRPS"/>
    <property type="match status" value="1"/>
</dbReference>
<dbReference type="FunFam" id="3.30.559.30:FF:000028">
    <property type="entry name" value="Non-ribosomal peptide synthetase OfaC"/>
    <property type="match status" value="1"/>
</dbReference>
<dbReference type="InterPro" id="IPR020806">
    <property type="entry name" value="PKS_PP-bd"/>
</dbReference>
<dbReference type="GO" id="GO:0005737">
    <property type="term" value="C:cytoplasm"/>
    <property type="evidence" value="ECO:0007669"/>
    <property type="project" value="TreeGrafter"/>
</dbReference>
<dbReference type="Gene3D" id="3.40.50.12780">
    <property type="entry name" value="N-terminal domain of ligase-like"/>
    <property type="match status" value="1"/>
</dbReference>
<feature type="non-terminal residue" evidence="6">
    <location>
        <position position="1"/>
    </location>
</feature>
<protein>
    <submittedName>
        <fullName evidence="6">AMP-binding protein</fullName>
    </submittedName>
</protein>
<feature type="domain" description="Carrier" evidence="5">
    <location>
        <begin position="327"/>
        <end position="401"/>
    </location>
</feature>
<accession>A0A7Y7XKM9</accession>
<dbReference type="EMBL" id="JACAQB010000033">
    <property type="protein sequence ID" value="NWC00543.1"/>
    <property type="molecule type" value="Genomic_DNA"/>
</dbReference>
<dbReference type="SUPFAM" id="SSF47336">
    <property type="entry name" value="ACP-like"/>
    <property type="match status" value="1"/>
</dbReference>
<dbReference type="InterPro" id="IPR023213">
    <property type="entry name" value="CAT-like_dom_sf"/>
</dbReference>
<comment type="cofactor">
    <cofactor evidence="1">
        <name>pantetheine 4'-phosphate</name>
        <dbReference type="ChEBI" id="CHEBI:47942"/>
    </cofactor>
</comment>
<dbReference type="GO" id="GO:0044550">
    <property type="term" value="P:secondary metabolite biosynthetic process"/>
    <property type="evidence" value="ECO:0007669"/>
    <property type="project" value="TreeGrafter"/>
</dbReference>
<evidence type="ECO:0000256" key="3">
    <source>
        <dbReference type="ARBA" id="ARBA00022450"/>
    </source>
</evidence>
<dbReference type="PROSITE" id="PS50075">
    <property type="entry name" value="CARRIER"/>
    <property type="match status" value="1"/>
</dbReference>
<dbReference type="Proteomes" id="UP000539985">
    <property type="component" value="Unassembled WGS sequence"/>
</dbReference>
<dbReference type="FunFam" id="3.30.559.10:FF:000064">
    <property type="entry name" value="Non-ribosomal peptide synthetase OfaC"/>
    <property type="match status" value="1"/>
</dbReference>
<dbReference type="Gene3D" id="1.10.1200.10">
    <property type="entry name" value="ACP-like"/>
    <property type="match status" value="1"/>
</dbReference>
<dbReference type="Gene3D" id="3.30.300.30">
    <property type="match status" value="1"/>
</dbReference>
<dbReference type="PANTHER" id="PTHR45527:SF1">
    <property type="entry name" value="FATTY ACID SYNTHASE"/>
    <property type="match status" value="1"/>
</dbReference>
<feature type="non-terminal residue" evidence="6">
    <location>
        <position position="883"/>
    </location>
</feature>
<dbReference type="AlphaFoldDB" id="A0A7Y7XKM9"/>
<dbReference type="InterPro" id="IPR036736">
    <property type="entry name" value="ACP-like_sf"/>
</dbReference>
<gene>
    <name evidence="6" type="ORF">HX882_32205</name>
</gene>
<dbReference type="SUPFAM" id="SSF56801">
    <property type="entry name" value="Acetyl-CoA synthetase-like"/>
    <property type="match status" value="1"/>
</dbReference>
<dbReference type="Gene3D" id="3.30.559.30">
    <property type="entry name" value="Nonribosomal peptide synthetase, condensation domain"/>
    <property type="match status" value="1"/>
</dbReference>
<proteinExistence type="inferred from homology"/>
<dbReference type="InterPro" id="IPR045851">
    <property type="entry name" value="AMP-bd_C_sf"/>
</dbReference>
<comment type="caution">
    <text evidence="6">The sequence shown here is derived from an EMBL/GenBank/DDBJ whole genome shotgun (WGS) entry which is preliminary data.</text>
</comment>
<evidence type="ECO:0000313" key="6">
    <source>
        <dbReference type="EMBL" id="NWC00543.1"/>
    </source>
</evidence>
<keyword evidence="4" id="KW-0597">Phosphoprotein</keyword>
<dbReference type="FunFam" id="3.30.300.30:FF:000010">
    <property type="entry name" value="Enterobactin synthetase component F"/>
    <property type="match status" value="1"/>
</dbReference>
<dbReference type="InterPro" id="IPR025110">
    <property type="entry name" value="AMP-bd_C"/>
</dbReference>
<dbReference type="FunFam" id="1.10.1200.10:FF:000005">
    <property type="entry name" value="Nonribosomal peptide synthetase 1"/>
    <property type="match status" value="1"/>
</dbReference>
<comment type="similarity">
    <text evidence="2">Belongs to the ATP-dependent AMP-binding enzyme family.</text>
</comment>
<dbReference type="InterPro" id="IPR042099">
    <property type="entry name" value="ANL_N_sf"/>
</dbReference>
<dbReference type="GO" id="GO:0003824">
    <property type="term" value="F:catalytic activity"/>
    <property type="evidence" value="ECO:0007669"/>
    <property type="project" value="InterPro"/>
</dbReference>
<dbReference type="InterPro" id="IPR009081">
    <property type="entry name" value="PP-bd_ACP"/>
</dbReference>
<dbReference type="RefSeq" id="WP_177105803.1">
    <property type="nucleotide sequence ID" value="NZ_JACAQB010000033.1"/>
</dbReference>
<dbReference type="GO" id="GO:0031177">
    <property type="term" value="F:phosphopantetheine binding"/>
    <property type="evidence" value="ECO:0007669"/>
    <property type="project" value="InterPro"/>
</dbReference>
<dbReference type="SMART" id="SM00823">
    <property type="entry name" value="PKS_PP"/>
    <property type="match status" value="1"/>
</dbReference>
<evidence type="ECO:0000259" key="5">
    <source>
        <dbReference type="PROSITE" id="PS50075"/>
    </source>
</evidence>
<dbReference type="SUPFAM" id="SSF52777">
    <property type="entry name" value="CoA-dependent acyltransferases"/>
    <property type="match status" value="2"/>
</dbReference>
<evidence type="ECO:0000256" key="2">
    <source>
        <dbReference type="ARBA" id="ARBA00006432"/>
    </source>
</evidence>
<dbReference type="FunFam" id="2.30.38.10:FF:000001">
    <property type="entry name" value="Non-ribosomal peptide synthetase PvdI"/>
    <property type="match status" value="1"/>
</dbReference>
<keyword evidence="3" id="KW-0596">Phosphopantetheine</keyword>
<dbReference type="Pfam" id="PF13193">
    <property type="entry name" value="AMP-binding_C"/>
    <property type="match status" value="1"/>
</dbReference>
<dbReference type="Gene3D" id="3.30.559.10">
    <property type="entry name" value="Chloramphenicol acetyltransferase-like domain"/>
    <property type="match status" value="1"/>
</dbReference>
<organism evidence="6 7">
    <name type="scientific">Pseudomonas gingeri</name>
    <dbReference type="NCBI Taxonomy" id="117681"/>
    <lineage>
        <taxon>Bacteria</taxon>
        <taxon>Pseudomonadati</taxon>
        <taxon>Pseudomonadota</taxon>
        <taxon>Gammaproteobacteria</taxon>
        <taxon>Pseudomonadales</taxon>
        <taxon>Pseudomonadaceae</taxon>
        <taxon>Pseudomonas</taxon>
    </lineage>
</organism>